<dbReference type="EMBL" id="PGOL01000363">
    <property type="protein sequence ID" value="PKI71653.1"/>
    <property type="molecule type" value="Genomic_DNA"/>
</dbReference>
<evidence type="ECO:0000313" key="2">
    <source>
        <dbReference type="EMBL" id="PKI71653.1"/>
    </source>
</evidence>
<keyword evidence="3" id="KW-1185">Reference proteome</keyword>
<gene>
    <name evidence="2" type="ORF">CRG98_007976</name>
</gene>
<dbReference type="Proteomes" id="UP000233551">
    <property type="component" value="Unassembled WGS sequence"/>
</dbReference>
<protein>
    <submittedName>
        <fullName evidence="2">Uncharacterized protein</fullName>
    </submittedName>
</protein>
<feature type="compositionally biased region" description="Gly residues" evidence="1">
    <location>
        <begin position="63"/>
        <end position="78"/>
    </location>
</feature>
<dbReference type="AlphaFoldDB" id="A0A2I0KTJ8"/>
<accession>A0A2I0KTJ8</accession>
<evidence type="ECO:0000256" key="1">
    <source>
        <dbReference type="SAM" id="MobiDB-lite"/>
    </source>
</evidence>
<proteinExistence type="predicted"/>
<sequence length="78" mass="8086">MHVLPDLTVLDPGRRWSSWVPEPRSEALAGSAMPVTEQGSSAFSLARERGRPPEGMREEQAVGVGGAGVAGGEEVGGD</sequence>
<evidence type="ECO:0000313" key="3">
    <source>
        <dbReference type="Proteomes" id="UP000233551"/>
    </source>
</evidence>
<comment type="caution">
    <text evidence="2">The sequence shown here is derived from an EMBL/GenBank/DDBJ whole genome shotgun (WGS) entry which is preliminary data.</text>
</comment>
<reference evidence="2 3" key="1">
    <citation type="submission" date="2017-11" db="EMBL/GenBank/DDBJ databases">
        <title>De-novo sequencing of pomegranate (Punica granatum L.) genome.</title>
        <authorList>
            <person name="Akparov Z."/>
            <person name="Amiraslanov A."/>
            <person name="Hajiyeva S."/>
            <person name="Abbasov M."/>
            <person name="Kaur K."/>
            <person name="Hamwieh A."/>
            <person name="Solovyev V."/>
            <person name="Salamov A."/>
            <person name="Braich B."/>
            <person name="Kosarev P."/>
            <person name="Mahmoud A."/>
            <person name="Hajiyev E."/>
            <person name="Babayeva S."/>
            <person name="Izzatullayeva V."/>
            <person name="Mammadov A."/>
            <person name="Mammadov A."/>
            <person name="Sharifova S."/>
            <person name="Ojaghi J."/>
            <person name="Eynullazada K."/>
            <person name="Bayramov B."/>
            <person name="Abdulazimova A."/>
            <person name="Shahmuradov I."/>
        </authorList>
    </citation>
    <scope>NUCLEOTIDE SEQUENCE [LARGE SCALE GENOMIC DNA]</scope>
    <source>
        <strain evidence="3">cv. AG2017</strain>
        <tissue evidence="2">Leaf</tissue>
    </source>
</reference>
<feature type="region of interest" description="Disordered" evidence="1">
    <location>
        <begin position="27"/>
        <end position="78"/>
    </location>
</feature>
<name>A0A2I0KTJ8_PUNGR</name>
<feature type="compositionally biased region" description="Basic and acidic residues" evidence="1">
    <location>
        <begin position="46"/>
        <end position="60"/>
    </location>
</feature>
<organism evidence="2 3">
    <name type="scientific">Punica granatum</name>
    <name type="common">Pomegranate</name>
    <dbReference type="NCBI Taxonomy" id="22663"/>
    <lineage>
        <taxon>Eukaryota</taxon>
        <taxon>Viridiplantae</taxon>
        <taxon>Streptophyta</taxon>
        <taxon>Embryophyta</taxon>
        <taxon>Tracheophyta</taxon>
        <taxon>Spermatophyta</taxon>
        <taxon>Magnoliopsida</taxon>
        <taxon>eudicotyledons</taxon>
        <taxon>Gunneridae</taxon>
        <taxon>Pentapetalae</taxon>
        <taxon>rosids</taxon>
        <taxon>malvids</taxon>
        <taxon>Myrtales</taxon>
        <taxon>Lythraceae</taxon>
        <taxon>Punica</taxon>
    </lineage>
</organism>